<reference evidence="3 4" key="1">
    <citation type="submission" date="2024-09" db="EMBL/GenBank/DDBJ databases">
        <title>Chromosome-scale assembly of Riccia sorocarpa.</title>
        <authorList>
            <person name="Paukszto L."/>
        </authorList>
    </citation>
    <scope>NUCLEOTIDE SEQUENCE [LARGE SCALE GENOMIC DNA]</scope>
    <source>
        <strain evidence="3">LP-2024</strain>
        <tissue evidence="3">Aerial parts of the thallus</tissue>
    </source>
</reference>
<dbReference type="PANTHER" id="PTHR36384">
    <property type="entry name" value="SAWADEE PROTEIN"/>
    <property type="match status" value="1"/>
</dbReference>
<dbReference type="AlphaFoldDB" id="A0ABD3HZJ9"/>
<evidence type="ECO:0000313" key="4">
    <source>
        <dbReference type="Proteomes" id="UP001633002"/>
    </source>
</evidence>
<name>A0ABD3HZJ9_9MARC</name>
<accession>A0ABD3HZJ9</accession>
<evidence type="ECO:0000313" key="3">
    <source>
        <dbReference type="EMBL" id="KAL3695962.1"/>
    </source>
</evidence>
<dbReference type="Pfam" id="PF16719">
    <property type="entry name" value="SAWADEE"/>
    <property type="match status" value="1"/>
</dbReference>
<evidence type="ECO:0000259" key="2">
    <source>
        <dbReference type="Pfam" id="PF16719"/>
    </source>
</evidence>
<feature type="compositionally biased region" description="Low complexity" evidence="1">
    <location>
        <begin position="137"/>
        <end position="148"/>
    </location>
</feature>
<dbReference type="EMBL" id="JBJQOH010000002">
    <property type="protein sequence ID" value="KAL3695962.1"/>
    <property type="molecule type" value="Genomic_DNA"/>
</dbReference>
<gene>
    <name evidence="3" type="ORF">R1sor_010038</name>
</gene>
<feature type="domain" description="SAWADEE" evidence="2">
    <location>
        <begin position="13"/>
        <end position="67"/>
    </location>
</feature>
<protein>
    <recommendedName>
        <fullName evidence="2">SAWADEE domain-containing protein</fullName>
    </recommendedName>
</protein>
<feature type="region of interest" description="Disordered" evidence="1">
    <location>
        <begin position="104"/>
        <end position="161"/>
    </location>
</feature>
<dbReference type="PANTHER" id="PTHR36384:SF1">
    <property type="entry name" value="SAWADEE PROTEIN"/>
    <property type="match status" value="1"/>
</dbReference>
<feature type="compositionally biased region" description="Basic and acidic residues" evidence="1">
    <location>
        <begin position="122"/>
        <end position="135"/>
    </location>
</feature>
<evidence type="ECO:0000256" key="1">
    <source>
        <dbReference type="SAM" id="MobiDB-lite"/>
    </source>
</evidence>
<keyword evidence="4" id="KW-1185">Reference proteome</keyword>
<organism evidence="3 4">
    <name type="scientific">Riccia sorocarpa</name>
    <dbReference type="NCBI Taxonomy" id="122646"/>
    <lineage>
        <taxon>Eukaryota</taxon>
        <taxon>Viridiplantae</taxon>
        <taxon>Streptophyta</taxon>
        <taxon>Embryophyta</taxon>
        <taxon>Marchantiophyta</taxon>
        <taxon>Marchantiopsida</taxon>
        <taxon>Marchantiidae</taxon>
        <taxon>Marchantiales</taxon>
        <taxon>Ricciaceae</taxon>
        <taxon>Riccia</taxon>
    </lineage>
</organism>
<proteinExistence type="predicted"/>
<dbReference type="InterPro" id="IPR032001">
    <property type="entry name" value="SAWADEE_dom"/>
</dbReference>
<sequence length="299" mass="33204">MIVCARYVREIECEEEGSDEDVRYFDAQITQVDRSPHTFESGEEVCRCLFVVSWMAGPGKKKLKKQNSDYLSCGDICLHNEADMEMHPTVHSIRRLLQGRVLGPQAKQHPARVSVRSNNSKPEPHSAKLMSEQRRCSTAASKQATQSSDPDCNITDPTATGGVTVKVSHRDKCYADSSVASERNDLARRAQLEATLSSDNEEDSCPVSTKASEDLSSTSFVTETRKAYCAVNNYSTGPVCFTGAWKLCRKDSRIFRLLATWKARDQSSLLVMESELTALDVSIFVSGFCPRHTVTVFKG</sequence>
<comment type="caution">
    <text evidence="3">The sequence shown here is derived from an EMBL/GenBank/DDBJ whole genome shotgun (WGS) entry which is preliminary data.</text>
</comment>
<dbReference type="Proteomes" id="UP001633002">
    <property type="component" value="Unassembled WGS sequence"/>
</dbReference>